<protein>
    <submittedName>
        <fullName evidence="2">Uncharacterized protein</fullName>
    </submittedName>
</protein>
<keyword evidence="3" id="KW-1185">Reference proteome</keyword>
<comment type="caution">
    <text evidence="2">The sequence shown here is derived from an EMBL/GenBank/DDBJ whole genome shotgun (WGS) entry which is preliminary data.</text>
</comment>
<dbReference type="Proteomes" id="UP001472677">
    <property type="component" value="Unassembled WGS sequence"/>
</dbReference>
<reference evidence="2 3" key="1">
    <citation type="journal article" date="2024" name="G3 (Bethesda)">
        <title>Genome assembly of Hibiscus sabdariffa L. provides insights into metabolisms of medicinal natural products.</title>
        <authorList>
            <person name="Kim T."/>
        </authorList>
    </citation>
    <scope>NUCLEOTIDE SEQUENCE [LARGE SCALE GENOMIC DNA]</scope>
    <source>
        <strain evidence="2">TK-2024</strain>
        <tissue evidence="2">Old leaves</tissue>
    </source>
</reference>
<organism evidence="2 3">
    <name type="scientific">Hibiscus sabdariffa</name>
    <name type="common">roselle</name>
    <dbReference type="NCBI Taxonomy" id="183260"/>
    <lineage>
        <taxon>Eukaryota</taxon>
        <taxon>Viridiplantae</taxon>
        <taxon>Streptophyta</taxon>
        <taxon>Embryophyta</taxon>
        <taxon>Tracheophyta</taxon>
        <taxon>Spermatophyta</taxon>
        <taxon>Magnoliopsida</taxon>
        <taxon>eudicotyledons</taxon>
        <taxon>Gunneridae</taxon>
        <taxon>Pentapetalae</taxon>
        <taxon>rosids</taxon>
        <taxon>malvids</taxon>
        <taxon>Malvales</taxon>
        <taxon>Malvaceae</taxon>
        <taxon>Malvoideae</taxon>
        <taxon>Hibiscus</taxon>
    </lineage>
</organism>
<sequence>MVNPSLSDGEATRTATTEESLLPSAMSSHDQAQVGANQSVPARVSYASMVCNSDRENMRAPDGLDLDPDRVVVLDKDYVVNHNGKLRISLWGKSPLVSVEPDTSSVAADNSDVLFGPWMVVDTRCRRQQSSSTVNKSTAVSGLRSIGSRFAILEPDSIARDLTPQPAVDVLVQQSPLVLRDREVDEQRTTTDVGAVSPSVIPNAAYRASNLDKKLKVAQVVVGASTRQQ</sequence>
<feature type="compositionally biased region" description="Polar residues" evidence="1">
    <location>
        <begin position="13"/>
        <end position="39"/>
    </location>
</feature>
<evidence type="ECO:0000313" key="3">
    <source>
        <dbReference type="Proteomes" id="UP001472677"/>
    </source>
</evidence>
<name>A0ABR2FFP0_9ROSI</name>
<gene>
    <name evidence="2" type="ORF">V6N12_070023</name>
</gene>
<feature type="region of interest" description="Disordered" evidence="1">
    <location>
        <begin position="1"/>
        <end position="39"/>
    </location>
</feature>
<evidence type="ECO:0000256" key="1">
    <source>
        <dbReference type="SAM" id="MobiDB-lite"/>
    </source>
</evidence>
<accession>A0ABR2FFP0</accession>
<evidence type="ECO:0000313" key="2">
    <source>
        <dbReference type="EMBL" id="KAK8579713.1"/>
    </source>
</evidence>
<proteinExistence type="predicted"/>
<dbReference type="EMBL" id="JBBPBM010000006">
    <property type="protein sequence ID" value="KAK8579713.1"/>
    <property type="molecule type" value="Genomic_DNA"/>
</dbReference>